<accession>A0A433AFT8</accession>
<organism evidence="1 2">
    <name type="scientific">Jimgerdemannia flammicorona</name>
    <dbReference type="NCBI Taxonomy" id="994334"/>
    <lineage>
        <taxon>Eukaryota</taxon>
        <taxon>Fungi</taxon>
        <taxon>Fungi incertae sedis</taxon>
        <taxon>Mucoromycota</taxon>
        <taxon>Mucoromycotina</taxon>
        <taxon>Endogonomycetes</taxon>
        <taxon>Endogonales</taxon>
        <taxon>Endogonaceae</taxon>
        <taxon>Jimgerdemannia</taxon>
    </lineage>
</organism>
<dbReference type="Proteomes" id="UP000268093">
    <property type="component" value="Unassembled WGS sequence"/>
</dbReference>
<dbReference type="EMBL" id="RBNI01017567">
    <property type="protein sequence ID" value="RUP01554.1"/>
    <property type="molecule type" value="Genomic_DNA"/>
</dbReference>
<proteinExistence type="predicted"/>
<keyword evidence="2" id="KW-1185">Reference proteome</keyword>
<sequence length="19" mass="2100">MQIVLEEAVEEVVATVRGK</sequence>
<evidence type="ECO:0000313" key="1">
    <source>
        <dbReference type="EMBL" id="RUP01554.1"/>
    </source>
</evidence>
<evidence type="ECO:0000313" key="2">
    <source>
        <dbReference type="Proteomes" id="UP000268093"/>
    </source>
</evidence>
<comment type="caution">
    <text evidence="1">The sequence shown here is derived from an EMBL/GenBank/DDBJ whole genome shotgun (WGS) entry which is preliminary data.</text>
</comment>
<dbReference type="AlphaFoldDB" id="A0A433AFT8"/>
<name>A0A433AFT8_9FUNG</name>
<gene>
    <name evidence="1" type="ORF">BC936DRAFT_140677</name>
</gene>
<reference evidence="1 2" key="1">
    <citation type="journal article" date="2018" name="New Phytol.">
        <title>Phylogenomics of Endogonaceae and evolution of mycorrhizas within Mucoromycota.</title>
        <authorList>
            <person name="Chang Y."/>
            <person name="Desiro A."/>
            <person name="Na H."/>
            <person name="Sandor L."/>
            <person name="Lipzen A."/>
            <person name="Clum A."/>
            <person name="Barry K."/>
            <person name="Grigoriev I.V."/>
            <person name="Martin F.M."/>
            <person name="Stajich J.E."/>
            <person name="Smith M.E."/>
            <person name="Bonito G."/>
            <person name="Spatafora J.W."/>
        </authorList>
    </citation>
    <scope>NUCLEOTIDE SEQUENCE [LARGE SCALE GENOMIC DNA]</scope>
    <source>
        <strain evidence="1 2">GMNB39</strain>
    </source>
</reference>
<protein>
    <submittedName>
        <fullName evidence="1">Uncharacterized protein</fullName>
    </submittedName>
</protein>
<feature type="non-terminal residue" evidence="1">
    <location>
        <position position="19"/>
    </location>
</feature>